<accession>A0A7W6F966</accession>
<name>A0A7W6F966_9HYPH</name>
<dbReference type="AlphaFoldDB" id="A0A7W6F966"/>
<dbReference type="Proteomes" id="UP000517759">
    <property type="component" value="Unassembled WGS sequence"/>
</dbReference>
<reference evidence="4" key="2">
    <citation type="journal article" date="2019" name="Int. J. Syst. Evol. Microbiol.">
        <title>The Global Catalogue of Microorganisms (GCM) 10K type strain sequencing project: providing services to taxonomists for standard genome sequencing and annotation.</title>
        <authorList>
            <consortium name="The Broad Institute Genomics Platform"/>
            <consortium name="The Broad Institute Genome Sequencing Center for Infectious Disease"/>
            <person name="Wu L."/>
            <person name="Ma J."/>
        </authorList>
    </citation>
    <scope>NUCLEOTIDE SEQUENCE [LARGE SCALE GENOMIC DNA]</scope>
    <source>
        <strain evidence="4">NBRC 107710</strain>
    </source>
</reference>
<reference evidence="1" key="1">
    <citation type="journal article" date="2014" name="Int. J. Syst. Evol. Microbiol.">
        <title>Complete genome of a new Firmicutes species belonging to the dominant human colonic microbiota ('Ruminococcus bicirculans') reveals two chromosomes and a selective capacity to utilize plant glucans.</title>
        <authorList>
            <consortium name="NISC Comparative Sequencing Program"/>
            <person name="Wegmann U."/>
            <person name="Louis P."/>
            <person name="Goesmann A."/>
            <person name="Henrissat B."/>
            <person name="Duncan S.H."/>
            <person name="Flint H.J."/>
        </authorList>
    </citation>
    <scope>NUCLEOTIDE SEQUENCE</scope>
    <source>
        <strain evidence="1">NBRC 107710</strain>
    </source>
</reference>
<evidence type="ECO:0000313" key="4">
    <source>
        <dbReference type="Proteomes" id="UP001156881"/>
    </source>
</evidence>
<gene>
    <name evidence="1" type="ORF">GCM10007884_50300</name>
    <name evidence="2" type="ORF">GGR33_004755</name>
</gene>
<evidence type="ECO:0000313" key="2">
    <source>
        <dbReference type="EMBL" id="MBB3905227.1"/>
    </source>
</evidence>
<evidence type="ECO:0000313" key="3">
    <source>
        <dbReference type="Proteomes" id="UP000517759"/>
    </source>
</evidence>
<proteinExistence type="predicted"/>
<reference evidence="1" key="4">
    <citation type="submission" date="2023-01" db="EMBL/GenBank/DDBJ databases">
        <title>Draft genome sequence of Methylobacterium brachythecii strain NBRC 107710.</title>
        <authorList>
            <person name="Sun Q."/>
            <person name="Mori K."/>
        </authorList>
    </citation>
    <scope>NUCLEOTIDE SEQUENCE</scope>
    <source>
        <strain evidence="1">NBRC 107710</strain>
    </source>
</reference>
<organism evidence="2 3">
    <name type="scientific">Methylobacterium brachythecii</name>
    <dbReference type="NCBI Taxonomy" id="1176177"/>
    <lineage>
        <taxon>Bacteria</taxon>
        <taxon>Pseudomonadati</taxon>
        <taxon>Pseudomonadota</taxon>
        <taxon>Alphaproteobacteria</taxon>
        <taxon>Hyphomicrobiales</taxon>
        <taxon>Methylobacteriaceae</taxon>
        <taxon>Methylobacterium</taxon>
    </lineage>
</organism>
<dbReference type="RefSeq" id="WP_281381202.1">
    <property type="nucleotide sequence ID" value="NZ_BSPG01000070.1"/>
</dbReference>
<sequence length="44" mass="4444">MTALLAVAVIATVAFVAFLAGRVSPKSGTAATDDGIIARLWLNA</sequence>
<comment type="caution">
    <text evidence="2">The sequence shown here is derived from an EMBL/GenBank/DDBJ whole genome shotgun (WGS) entry which is preliminary data.</text>
</comment>
<dbReference type="EMBL" id="JACIDN010000010">
    <property type="protein sequence ID" value="MBB3905227.1"/>
    <property type="molecule type" value="Genomic_DNA"/>
</dbReference>
<dbReference type="EMBL" id="BSPG01000070">
    <property type="protein sequence ID" value="GLS47030.1"/>
    <property type="molecule type" value="Genomic_DNA"/>
</dbReference>
<evidence type="ECO:0000313" key="1">
    <source>
        <dbReference type="EMBL" id="GLS47030.1"/>
    </source>
</evidence>
<keyword evidence="4" id="KW-1185">Reference proteome</keyword>
<dbReference type="Proteomes" id="UP001156881">
    <property type="component" value="Unassembled WGS sequence"/>
</dbReference>
<protein>
    <submittedName>
        <fullName evidence="2">Uncharacterized protein</fullName>
    </submittedName>
</protein>
<reference evidence="2 3" key="3">
    <citation type="submission" date="2020-08" db="EMBL/GenBank/DDBJ databases">
        <title>Genomic Encyclopedia of Type Strains, Phase IV (KMG-IV): sequencing the most valuable type-strain genomes for metagenomic binning, comparative biology and taxonomic classification.</title>
        <authorList>
            <person name="Goeker M."/>
        </authorList>
    </citation>
    <scope>NUCLEOTIDE SEQUENCE [LARGE SCALE GENOMIC DNA]</scope>
    <source>
        <strain evidence="2 3">DSM 24105</strain>
    </source>
</reference>